<dbReference type="AlphaFoldDB" id="B4GPK9"/>
<dbReference type="InterPro" id="IPR007931">
    <property type="entry name" value="TsetseEP"/>
</dbReference>
<organism evidence="4">
    <name type="scientific">Drosophila persimilis</name>
    <name type="common">Fruit fly</name>
    <dbReference type="NCBI Taxonomy" id="7234"/>
    <lineage>
        <taxon>Eukaryota</taxon>
        <taxon>Metazoa</taxon>
        <taxon>Ecdysozoa</taxon>
        <taxon>Arthropoda</taxon>
        <taxon>Hexapoda</taxon>
        <taxon>Insecta</taxon>
        <taxon>Pterygota</taxon>
        <taxon>Neoptera</taxon>
        <taxon>Endopterygota</taxon>
        <taxon>Diptera</taxon>
        <taxon>Brachycera</taxon>
        <taxon>Muscomorpha</taxon>
        <taxon>Ephydroidea</taxon>
        <taxon>Drosophilidae</taxon>
        <taxon>Drosophila</taxon>
        <taxon>Sophophora</taxon>
    </lineage>
</organism>
<accession>B4GPK9</accession>
<dbReference type="PhylomeDB" id="B4GPK9"/>
<sequence>MYQKSSPIVVLALCLSIALAARLQAPAHKTQAHIQELKAESQDLASAHSQSSNLCFSNYLPILDAINTAYEIDFEACITTYESGSAAIDVKYSSDFQDIVNSAENSCRELQKCQYWSYSKMPLEDVLSGLDCATTVAADDAKVFYNISSTATELGAKIQGDYQIIDGKKDLCVNEAERTYVERTTNTYEQLNACLRGDIAVGPPTLAPTTTWAPSDTTKYI</sequence>
<feature type="domain" description="Protein TsetseEP" evidence="2">
    <location>
        <begin position="52"/>
        <end position="178"/>
    </location>
</feature>
<gene>
    <name evidence="3" type="primary">Dper\GL13586</name>
    <name evidence="3" type="ORF">Dper_GL13586</name>
</gene>
<evidence type="ECO:0000259" key="2">
    <source>
        <dbReference type="Pfam" id="PF05267"/>
    </source>
</evidence>
<keyword evidence="4" id="KW-1185">Reference proteome</keyword>
<proteinExistence type="predicted"/>
<dbReference type="HOGENOM" id="CLU_107310_0_0_1"/>
<protein>
    <submittedName>
        <fullName evidence="3">GL13586</fullName>
    </submittedName>
</protein>
<evidence type="ECO:0000256" key="1">
    <source>
        <dbReference type="SAM" id="SignalP"/>
    </source>
</evidence>
<dbReference type="Pfam" id="PF05267">
    <property type="entry name" value="DUF725"/>
    <property type="match status" value="1"/>
</dbReference>
<evidence type="ECO:0000313" key="3">
    <source>
        <dbReference type="EMBL" id="EDW39092.1"/>
    </source>
</evidence>
<name>B4GPK9_DROPE</name>
<dbReference type="OrthoDB" id="8054395at2759"/>
<dbReference type="EMBL" id="CH479186">
    <property type="protein sequence ID" value="EDW39092.1"/>
    <property type="molecule type" value="Genomic_DNA"/>
</dbReference>
<keyword evidence="1" id="KW-0732">Signal</keyword>
<reference evidence="3 4" key="1">
    <citation type="journal article" date="2007" name="Nature">
        <title>Evolution of genes and genomes on the Drosophila phylogeny.</title>
        <authorList>
            <consortium name="Drosophila 12 Genomes Consortium"/>
            <person name="Clark A.G."/>
            <person name="Eisen M.B."/>
            <person name="Smith D.R."/>
            <person name="Bergman C.M."/>
            <person name="Oliver B."/>
            <person name="Markow T.A."/>
            <person name="Kaufman T.C."/>
            <person name="Kellis M."/>
            <person name="Gelbart W."/>
            <person name="Iyer V.N."/>
            <person name="Pollard D.A."/>
            <person name="Sackton T.B."/>
            <person name="Larracuente A.M."/>
            <person name="Singh N.D."/>
            <person name="Abad J.P."/>
            <person name="Abt D.N."/>
            <person name="Adryan B."/>
            <person name="Aguade M."/>
            <person name="Akashi H."/>
            <person name="Anderson W.W."/>
            <person name="Aquadro C.F."/>
            <person name="Ardell D.H."/>
            <person name="Arguello R."/>
            <person name="Artieri C.G."/>
            <person name="Barbash D.A."/>
            <person name="Barker D."/>
            <person name="Barsanti P."/>
            <person name="Batterham P."/>
            <person name="Batzoglou S."/>
            <person name="Begun D."/>
            <person name="Bhutkar A."/>
            <person name="Blanco E."/>
            <person name="Bosak S.A."/>
            <person name="Bradley R.K."/>
            <person name="Brand A.D."/>
            <person name="Brent M.R."/>
            <person name="Brooks A.N."/>
            <person name="Brown R.H."/>
            <person name="Butlin R.K."/>
            <person name="Caggese C."/>
            <person name="Calvi B.R."/>
            <person name="Bernardo de Carvalho A."/>
            <person name="Caspi A."/>
            <person name="Castrezana S."/>
            <person name="Celniker S.E."/>
            <person name="Chang J.L."/>
            <person name="Chapple C."/>
            <person name="Chatterji S."/>
            <person name="Chinwalla A."/>
            <person name="Civetta A."/>
            <person name="Clifton S.W."/>
            <person name="Comeron J.M."/>
            <person name="Costello J.C."/>
            <person name="Coyne J.A."/>
            <person name="Daub J."/>
            <person name="David R.G."/>
            <person name="Delcher A.L."/>
            <person name="Delehaunty K."/>
            <person name="Do C.B."/>
            <person name="Ebling H."/>
            <person name="Edwards K."/>
            <person name="Eickbush T."/>
            <person name="Evans J.D."/>
            <person name="Filipski A."/>
            <person name="Findeiss S."/>
            <person name="Freyhult E."/>
            <person name="Fulton L."/>
            <person name="Fulton R."/>
            <person name="Garcia A.C."/>
            <person name="Gardiner A."/>
            <person name="Garfield D.A."/>
            <person name="Garvin B.E."/>
            <person name="Gibson G."/>
            <person name="Gilbert D."/>
            <person name="Gnerre S."/>
            <person name="Godfrey J."/>
            <person name="Good R."/>
            <person name="Gotea V."/>
            <person name="Gravely B."/>
            <person name="Greenberg A.J."/>
            <person name="Griffiths-Jones S."/>
            <person name="Gross S."/>
            <person name="Guigo R."/>
            <person name="Gustafson E.A."/>
            <person name="Haerty W."/>
            <person name="Hahn M.W."/>
            <person name="Halligan D.L."/>
            <person name="Halpern A.L."/>
            <person name="Halter G.M."/>
            <person name="Han M.V."/>
            <person name="Heger A."/>
            <person name="Hillier L."/>
            <person name="Hinrichs A.S."/>
            <person name="Holmes I."/>
            <person name="Hoskins R.A."/>
            <person name="Hubisz M.J."/>
            <person name="Hultmark D."/>
            <person name="Huntley M.A."/>
            <person name="Jaffe D.B."/>
            <person name="Jagadeeshan S."/>
            <person name="Jeck W.R."/>
            <person name="Johnson J."/>
            <person name="Jones C.D."/>
            <person name="Jordan W.C."/>
            <person name="Karpen G.H."/>
            <person name="Kataoka E."/>
            <person name="Keightley P.D."/>
            <person name="Kheradpour P."/>
            <person name="Kirkness E.F."/>
            <person name="Koerich L.B."/>
            <person name="Kristiansen K."/>
            <person name="Kudrna D."/>
            <person name="Kulathinal R.J."/>
            <person name="Kumar S."/>
            <person name="Kwok R."/>
            <person name="Lander E."/>
            <person name="Langley C.H."/>
            <person name="Lapoint R."/>
            <person name="Lazzaro B.P."/>
            <person name="Lee S.J."/>
            <person name="Levesque L."/>
            <person name="Li R."/>
            <person name="Lin C.F."/>
            <person name="Lin M.F."/>
            <person name="Lindblad-Toh K."/>
            <person name="Llopart A."/>
            <person name="Long M."/>
            <person name="Low L."/>
            <person name="Lozovsky E."/>
            <person name="Lu J."/>
            <person name="Luo M."/>
            <person name="Machado C.A."/>
            <person name="Makalowski W."/>
            <person name="Marzo M."/>
            <person name="Matsuda M."/>
            <person name="Matzkin L."/>
            <person name="McAllister B."/>
            <person name="McBride C.S."/>
            <person name="McKernan B."/>
            <person name="McKernan K."/>
            <person name="Mendez-Lago M."/>
            <person name="Minx P."/>
            <person name="Mollenhauer M.U."/>
            <person name="Montooth K."/>
            <person name="Mount S.M."/>
            <person name="Mu X."/>
            <person name="Myers E."/>
            <person name="Negre B."/>
            <person name="Newfeld S."/>
            <person name="Nielsen R."/>
            <person name="Noor M.A."/>
            <person name="O'Grady P."/>
            <person name="Pachter L."/>
            <person name="Papaceit M."/>
            <person name="Parisi M.J."/>
            <person name="Parisi M."/>
            <person name="Parts L."/>
            <person name="Pedersen J.S."/>
            <person name="Pesole G."/>
            <person name="Phillippy A.M."/>
            <person name="Ponting C.P."/>
            <person name="Pop M."/>
            <person name="Porcelli D."/>
            <person name="Powell J.R."/>
            <person name="Prohaska S."/>
            <person name="Pruitt K."/>
            <person name="Puig M."/>
            <person name="Quesneville H."/>
            <person name="Ram K.R."/>
            <person name="Rand D."/>
            <person name="Rasmussen M.D."/>
            <person name="Reed L.K."/>
            <person name="Reenan R."/>
            <person name="Reily A."/>
            <person name="Remington K.A."/>
            <person name="Rieger T.T."/>
            <person name="Ritchie M.G."/>
            <person name="Robin C."/>
            <person name="Rogers Y.H."/>
            <person name="Rohde C."/>
            <person name="Rozas J."/>
            <person name="Rubenfield M.J."/>
            <person name="Ruiz A."/>
            <person name="Russo S."/>
            <person name="Salzberg S.L."/>
            <person name="Sanchez-Gracia A."/>
            <person name="Saranga D.J."/>
            <person name="Sato H."/>
            <person name="Schaeffer S.W."/>
            <person name="Schatz M.C."/>
            <person name="Schlenke T."/>
            <person name="Schwartz R."/>
            <person name="Segarra C."/>
            <person name="Singh R.S."/>
            <person name="Sirot L."/>
            <person name="Sirota M."/>
            <person name="Sisneros N.B."/>
            <person name="Smith C.D."/>
            <person name="Smith T.F."/>
            <person name="Spieth J."/>
            <person name="Stage D.E."/>
            <person name="Stark A."/>
            <person name="Stephan W."/>
            <person name="Strausberg R.L."/>
            <person name="Strempel S."/>
            <person name="Sturgill D."/>
            <person name="Sutton G."/>
            <person name="Sutton G.G."/>
            <person name="Tao W."/>
            <person name="Teichmann S."/>
            <person name="Tobari Y.N."/>
            <person name="Tomimura Y."/>
            <person name="Tsolas J.M."/>
            <person name="Valente V.L."/>
            <person name="Venter E."/>
            <person name="Venter J.C."/>
            <person name="Vicario S."/>
            <person name="Vieira F.G."/>
            <person name="Vilella A.J."/>
            <person name="Villasante A."/>
            <person name="Walenz B."/>
            <person name="Wang J."/>
            <person name="Wasserman M."/>
            <person name="Watts T."/>
            <person name="Wilson D."/>
            <person name="Wilson R.K."/>
            <person name="Wing R.A."/>
            <person name="Wolfner M.F."/>
            <person name="Wong A."/>
            <person name="Wong G.K."/>
            <person name="Wu C.I."/>
            <person name="Wu G."/>
            <person name="Yamamoto D."/>
            <person name="Yang H.P."/>
            <person name="Yang S.P."/>
            <person name="Yorke J.A."/>
            <person name="Yoshida K."/>
            <person name="Zdobnov E."/>
            <person name="Zhang P."/>
            <person name="Zhang Y."/>
            <person name="Zimin A.V."/>
            <person name="Baldwin J."/>
            <person name="Abdouelleil A."/>
            <person name="Abdulkadir J."/>
            <person name="Abebe A."/>
            <person name="Abera B."/>
            <person name="Abreu J."/>
            <person name="Acer S.C."/>
            <person name="Aftuck L."/>
            <person name="Alexander A."/>
            <person name="An P."/>
            <person name="Anderson E."/>
            <person name="Anderson S."/>
            <person name="Arachi H."/>
            <person name="Azer M."/>
            <person name="Bachantsang P."/>
            <person name="Barry A."/>
            <person name="Bayul T."/>
            <person name="Berlin A."/>
            <person name="Bessette D."/>
            <person name="Bloom T."/>
            <person name="Blye J."/>
            <person name="Boguslavskiy L."/>
            <person name="Bonnet C."/>
            <person name="Boukhgalter B."/>
            <person name="Bourzgui I."/>
            <person name="Brown A."/>
            <person name="Cahill P."/>
            <person name="Channer S."/>
            <person name="Cheshatsang Y."/>
            <person name="Chuda L."/>
            <person name="Citroen M."/>
            <person name="Collymore A."/>
            <person name="Cooke P."/>
            <person name="Costello M."/>
            <person name="D'Aco K."/>
            <person name="Daza R."/>
            <person name="De Haan G."/>
            <person name="DeGray S."/>
            <person name="DeMaso C."/>
            <person name="Dhargay N."/>
            <person name="Dooley K."/>
            <person name="Dooley E."/>
            <person name="Doricent M."/>
            <person name="Dorje P."/>
            <person name="Dorjee K."/>
            <person name="Dupes A."/>
            <person name="Elong R."/>
            <person name="Falk J."/>
            <person name="Farina A."/>
            <person name="Faro S."/>
            <person name="Ferguson D."/>
            <person name="Fisher S."/>
            <person name="Foley C.D."/>
            <person name="Franke A."/>
            <person name="Friedrich D."/>
            <person name="Gadbois L."/>
            <person name="Gearin G."/>
            <person name="Gearin C.R."/>
            <person name="Giannoukos G."/>
            <person name="Goode T."/>
            <person name="Graham J."/>
            <person name="Grandbois E."/>
            <person name="Grewal S."/>
            <person name="Gyaltsen K."/>
            <person name="Hafez N."/>
            <person name="Hagos B."/>
            <person name="Hall J."/>
            <person name="Henson C."/>
            <person name="Hollinger A."/>
            <person name="Honan T."/>
            <person name="Huard M.D."/>
            <person name="Hughes L."/>
            <person name="Hurhula B."/>
            <person name="Husby M.E."/>
            <person name="Kamat A."/>
            <person name="Kanga B."/>
            <person name="Kashin S."/>
            <person name="Khazanovich D."/>
            <person name="Kisner P."/>
            <person name="Lance K."/>
            <person name="Lara M."/>
            <person name="Lee W."/>
            <person name="Lennon N."/>
            <person name="Letendre F."/>
            <person name="LeVine R."/>
            <person name="Lipovsky A."/>
            <person name="Liu X."/>
            <person name="Liu J."/>
            <person name="Liu S."/>
            <person name="Lokyitsang T."/>
            <person name="Lokyitsang Y."/>
            <person name="Lubonja R."/>
            <person name="Lui A."/>
            <person name="MacDonald P."/>
            <person name="Magnisalis V."/>
            <person name="Maru K."/>
            <person name="Matthews C."/>
            <person name="McCusker W."/>
            <person name="McDonough S."/>
            <person name="Mehta T."/>
            <person name="Meldrim J."/>
            <person name="Meneus L."/>
            <person name="Mihai O."/>
            <person name="Mihalev A."/>
            <person name="Mihova T."/>
            <person name="Mittelman R."/>
            <person name="Mlenga V."/>
            <person name="Montmayeur A."/>
            <person name="Mulrain L."/>
            <person name="Navidi A."/>
            <person name="Naylor J."/>
            <person name="Negash T."/>
            <person name="Nguyen T."/>
            <person name="Nguyen N."/>
            <person name="Nicol R."/>
            <person name="Norbu C."/>
            <person name="Norbu N."/>
            <person name="Novod N."/>
            <person name="O'Neill B."/>
            <person name="Osman S."/>
            <person name="Markiewicz E."/>
            <person name="Oyono O.L."/>
            <person name="Patti C."/>
            <person name="Phunkhang P."/>
            <person name="Pierre F."/>
            <person name="Priest M."/>
            <person name="Raghuraman S."/>
            <person name="Rege F."/>
            <person name="Reyes R."/>
            <person name="Rise C."/>
            <person name="Rogov P."/>
            <person name="Ross K."/>
            <person name="Ryan E."/>
            <person name="Settipalli S."/>
            <person name="Shea T."/>
            <person name="Sherpa N."/>
            <person name="Shi L."/>
            <person name="Shih D."/>
            <person name="Sparrow T."/>
            <person name="Spaulding J."/>
            <person name="Stalker J."/>
            <person name="Stange-Thomann N."/>
            <person name="Stavropoulos S."/>
            <person name="Stone C."/>
            <person name="Strader C."/>
            <person name="Tesfaye S."/>
            <person name="Thomson T."/>
            <person name="Thoulutsang Y."/>
            <person name="Thoulutsang D."/>
            <person name="Topham K."/>
            <person name="Topping I."/>
            <person name="Tsamla T."/>
            <person name="Vassiliev H."/>
            <person name="Vo A."/>
            <person name="Wangchuk T."/>
            <person name="Wangdi T."/>
            <person name="Weiand M."/>
            <person name="Wilkinson J."/>
            <person name="Wilson A."/>
            <person name="Yadav S."/>
            <person name="Young G."/>
            <person name="Yu Q."/>
            <person name="Zembek L."/>
            <person name="Zhong D."/>
            <person name="Zimmer A."/>
            <person name="Zwirko Z."/>
            <person name="Jaffe D.B."/>
            <person name="Alvarez P."/>
            <person name="Brockman W."/>
            <person name="Butler J."/>
            <person name="Chin C."/>
            <person name="Gnerre S."/>
            <person name="Grabherr M."/>
            <person name="Kleber M."/>
            <person name="Mauceli E."/>
            <person name="MacCallum I."/>
        </authorList>
    </citation>
    <scope>NUCLEOTIDE SEQUENCE [LARGE SCALE GENOMIC DNA]</scope>
    <source>
        <strain evidence="4">MSH-3 / Tucson 14011-0111.49</strain>
    </source>
</reference>
<dbReference type="OMA" id="TNFAACI"/>
<evidence type="ECO:0000313" key="4">
    <source>
        <dbReference type="Proteomes" id="UP000008744"/>
    </source>
</evidence>
<dbReference type="Proteomes" id="UP000008744">
    <property type="component" value="Unassembled WGS sequence"/>
</dbReference>
<feature type="signal peptide" evidence="1">
    <location>
        <begin position="1"/>
        <end position="20"/>
    </location>
</feature>
<dbReference type="STRING" id="7234.B4GPK9"/>
<dbReference type="eggNOG" id="ENOG502TBSJ">
    <property type="taxonomic scope" value="Eukaryota"/>
</dbReference>
<dbReference type="KEGG" id="dpe:6595153"/>
<feature type="chain" id="PRO_5002807014" evidence="1">
    <location>
        <begin position="21"/>
        <end position="221"/>
    </location>
</feature>